<dbReference type="KEGG" id="tlt:OCC_01309"/>
<gene>
    <name evidence="1" type="ORF">OCC_01309</name>
</gene>
<keyword evidence="2" id="KW-1185">Reference proteome</keyword>
<proteinExistence type="predicted"/>
<dbReference type="SUPFAM" id="SSF47598">
    <property type="entry name" value="Ribbon-helix-helix"/>
    <property type="match status" value="1"/>
</dbReference>
<evidence type="ECO:0000313" key="1">
    <source>
        <dbReference type="EMBL" id="EHR79125.1"/>
    </source>
</evidence>
<dbReference type="InterPro" id="IPR010985">
    <property type="entry name" value="Ribbon_hlx_hlx"/>
</dbReference>
<organism evidence="1 2">
    <name type="scientific">Thermococcus litoralis (strain ATCC 51850 / DSM 5473 / JCM 8560 / NS-C)</name>
    <dbReference type="NCBI Taxonomy" id="523849"/>
    <lineage>
        <taxon>Archaea</taxon>
        <taxon>Methanobacteriati</taxon>
        <taxon>Methanobacteriota</taxon>
        <taxon>Thermococci</taxon>
        <taxon>Thermococcales</taxon>
        <taxon>Thermococcaceae</taxon>
        <taxon>Thermococcus</taxon>
    </lineage>
</organism>
<dbReference type="RefSeq" id="WP_004067302.1">
    <property type="nucleotide sequence ID" value="NC_022084.1"/>
</dbReference>
<evidence type="ECO:0000313" key="2">
    <source>
        <dbReference type="Proteomes" id="UP000015502"/>
    </source>
</evidence>
<name>H3ZLI7_THELN</name>
<dbReference type="STRING" id="523849.OCC_01309"/>
<dbReference type="GeneID" id="16549377"/>
<dbReference type="AlphaFoldDB" id="H3ZLI7"/>
<dbReference type="OrthoDB" id="102515at2157"/>
<dbReference type="HOGENOM" id="CLU_2299484_0_0_2"/>
<dbReference type="EMBL" id="CP006670">
    <property type="protein sequence ID" value="EHR79125.1"/>
    <property type="molecule type" value="Genomic_DNA"/>
</dbReference>
<protein>
    <submittedName>
        <fullName evidence="1">Uncharacterized protein</fullName>
    </submittedName>
</protein>
<sequence>MIKTKTISVEVPETFEKEVEKLVEMGIFKDTSEFIKFSLIKALLDIWDKLRAESSEEEFLEEIKDLRERLGKEGKLKSEEEVLEEIKESREAFKKWRGLL</sequence>
<dbReference type="PaxDb" id="523849-OCC_01309"/>
<dbReference type="Proteomes" id="UP000015502">
    <property type="component" value="Chromosome"/>
</dbReference>
<dbReference type="GO" id="GO:0006355">
    <property type="term" value="P:regulation of DNA-templated transcription"/>
    <property type="evidence" value="ECO:0007669"/>
    <property type="project" value="InterPro"/>
</dbReference>
<accession>H3ZLI7</accession>
<reference evidence="1 2" key="1">
    <citation type="journal article" date="2012" name="J. Bacteriol.">
        <title>Genome sequence of the model hyperthermophilic archaeon Thermococcus litoralis NS-C.</title>
        <authorList>
            <person name="Gardner A.F."/>
            <person name="Kumar S."/>
            <person name="Perler F.B."/>
        </authorList>
    </citation>
    <scope>NUCLEOTIDE SEQUENCE [LARGE SCALE GENOMIC DNA]</scope>
    <source>
        <strain evidence="2">ATCC 51850 / DSM 5473 / JCM 8560 / NS-C</strain>
    </source>
</reference>